<evidence type="ECO:0000313" key="8">
    <source>
        <dbReference type="Proteomes" id="UP000276888"/>
    </source>
</evidence>
<dbReference type="InterPro" id="IPR014001">
    <property type="entry name" value="Helicase_ATP-bd"/>
</dbReference>
<dbReference type="InterPro" id="IPR049730">
    <property type="entry name" value="SNF2/RAD54-like_C"/>
</dbReference>
<sequence>MSADWFPQVEELTIARLVGALSFSRGKTYADSGRVSDLTYQAAGQVLSGLVKGSADRPYQVRIALADATTSRPMVRTATCTCPIAINCKHAAAVLTAAAAAGKAARTAESEADAGWRGLLAAFGDAGAGRDAAHVRRPLALQFEPRRRTAGRSRWGERRDEPAKDAASVDRLAVRPVTSGQRGGWIKSDLTWQNVGFQGAAGGYDPAQAQWFGQLAALKGATALGAMEHGSDWIALDVFESPLLWAHLAEAPVLGIALVGTVLPTVSVVGGASVGFDAHDADDALTLSPVVVMDGEVVDAAAASPIGGHGVYVVDFAAKTVRLSRLSAPLSRAQRAILERPQEVAVDAADRTEFLRGLPALSRTARILSSDGTFEPPAVPPATLVLSARFERDRVLRLDWRWELAGERRVPLAAGDASFLDPATERAPAARAAELLATDPTGAAALAADGALRPTTVLHHLDAAEFSARLLPEIERLERVRVEVIGEQPAYREIEEAPTLVVRTVESERNDWFELGVMVQVEGRIVPFGPLFKALSKGAAKLLLVDSSYLSLKQPVFDPLRQLIEEAGSLREWETGARISRYQATLMAEFEDRADESPQALAWRRTVDGLADDAEPWDAPVPAGFQGELRPYQVAGFRWLAFLHRARLGGILADDMGLGKTAQTLALIQHAVETDEGPDAARRPFLVVAPTSVVSNWAREAARFVPGLRVVQIDRTRGKSRRGLADRVRGADIVLTTYAILRLDAEEFASREWAGLILDEAQFAKNAASKVHEAAQGVRAPFRLAVTGTPIENNLGELWALLALTAPGLFPSRRAFDETYRRPIEVMGDEEKRQRLRRRIRPFLLRRTKEQVVPELPPKQEQVLEVPLHPEHRRLYDTHLQRERQKILGLVADLDRNRFTVYRSLTLLRLMSLDAALVDPEAYADVPSAKLDALLEQLEDVLAEGHQALVFSQFTSFLRRAAARVEQRGTPYAYLDGTTRRREEVIDRFRSGEARVFFISLKAGGFGLNLTEADYVFLLDPWWNPATEAQAVDRTHRIGQERKVMVYRLVSEDTIEQKVMALKEKKAALVSSVLDDEGVFSEALNADDIRGLLGA</sequence>
<accession>A0A3S9WD82</accession>
<dbReference type="Pfam" id="PF00176">
    <property type="entry name" value="SNF2-rel_dom"/>
    <property type="match status" value="1"/>
</dbReference>
<dbReference type="SUPFAM" id="SSF52540">
    <property type="entry name" value="P-loop containing nucleoside triphosphate hydrolases"/>
    <property type="match status" value="2"/>
</dbReference>
<evidence type="ECO:0000256" key="2">
    <source>
        <dbReference type="PROSITE-ProRule" id="PRU00325"/>
    </source>
</evidence>
<gene>
    <name evidence="7" type="ORF">CVS47_02663</name>
</gene>
<proteinExistence type="predicted"/>
<keyword evidence="2" id="KW-0862">Zinc</keyword>
<organism evidence="7 8">
    <name type="scientific">Microbacterium lemovicicum</name>
    <dbReference type="NCBI Taxonomy" id="1072463"/>
    <lineage>
        <taxon>Bacteria</taxon>
        <taxon>Bacillati</taxon>
        <taxon>Actinomycetota</taxon>
        <taxon>Actinomycetes</taxon>
        <taxon>Micrococcales</taxon>
        <taxon>Microbacteriaceae</taxon>
        <taxon>Microbacterium</taxon>
    </lineage>
</organism>
<keyword evidence="1" id="KW-0378">Hydrolase</keyword>
<evidence type="ECO:0008006" key="9">
    <source>
        <dbReference type="Google" id="ProtNLM"/>
    </source>
</evidence>
<dbReference type="Gene3D" id="3.40.50.300">
    <property type="entry name" value="P-loop containing nucleotide triphosphate hydrolases"/>
    <property type="match status" value="1"/>
</dbReference>
<evidence type="ECO:0000256" key="3">
    <source>
        <dbReference type="SAM" id="MobiDB-lite"/>
    </source>
</evidence>
<dbReference type="InterPro" id="IPR001650">
    <property type="entry name" value="Helicase_C-like"/>
</dbReference>
<feature type="domain" description="Helicase C-terminal" evidence="6">
    <location>
        <begin position="934"/>
        <end position="1077"/>
    </location>
</feature>
<feature type="domain" description="SWIM-type" evidence="4">
    <location>
        <begin position="59"/>
        <end position="99"/>
    </location>
</feature>
<dbReference type="SMART" id="SM00490">
    <property type="entry name" value="HELICc"/>
    <property type="match status" value="1"/>
</dbReference>
<dbReference type="InterPro" id="IPR027417">
    <property type="entry name" value="P-loop_NTPase"/>
</dbReference>
<dbReference type="Pfam" id="PF04434">
    <property type="entry name" value="SWIM"/>
    <property type="match status" value="1"/>
</dbReference>
<reference evidence="7 8" key="1">
    <citation type="submission" date="2018-08" db="EMBL/GenBank/DDBJ databases">
        <title>Microbacterium lemovicicum sp. nov., a bacterium isolated from a natural uranium-rich soil.</title>
        <authorList>
            <person name="ORTET P."/>
        </authorList>
    </citation>
    <scope>NUCLEOTIDE SEQUENCE [LARGE SCALE GENOMIC DNA]</scope>
    <source>
        <strain evidence="7 8">Viu22</strain>
    </source>
</reference>
<dbReference type="Pfam" id="PF00271">
    <property type="entry name" value="Helicase_C"/>
    <property type="match status" value="1"/>
</dbReference>
<evidence type="ECO:0000313" key="7">
    <source>
        <dbReference type="EMBL" id="AZS38013.1"/>
    </source>
</evidence>
<dbReference type="GO" id="GO:0008270">
    <property type="term" value="F:zinc ion binding"/>
    <property type="evidence" value="ECO:0007669"/>
    <property type="project" value="UniProtKB-KW"/>
</dbReference>
<dbReference type="InterPro" id="IPR038718">
    <property type="entry name" value="SNF2-like_sf"/>
</dbReference>
<protein>
    <recommendedName>
        <fullName evidence="9">RNA polymerase-associated protein RapA</fullName>
    </recommendedName>
</protein>
<name>A0A3S9WD82_9MICO</name>
<dbReference type="GO" id="GO:0005524">
    <property type="term" value="F:ATP binding"/>
    <property type="evidence" value="ECO:0007669"/>
    <property type="project" value="InterPro"/>
</dbReference>
<dbReference type="InterPro" id="IPR000330">
    <property type="entry name" value="SNF2_N"/>
</dbReference>
<dbReference type="EMBL" id="CP031423">
    <property type="protein sequence ID" value="AZS38013.1"/>
    <property type="molecule type" value="Genomic_DNA"/>
</dbReference>
<keyword evidence="2" id="KW-0863">Zinc-finger</keyword>
<evidence type="ECO:0000259" key="4">
    <source>
        <dbReference type="PROSITE" id="PS50966"/>
    </source>
</evidence>
<dbReference type="CDD" id="cd18793">
    <property type="entry name" value="SF2_C_SNF"/>
    <property type="match status" value="1"/>
</dbReference>
<dbReference type="InterPro" id="IPR007527">
    <property type="entry name" value="Znf_SWIM"/>
</dbReference>
<keyword evidence="2" id="KW-0479">Metal-binding</keyword>
<evidence type="ECO:0000256" key="1">
    <source>
        <dbReference type="ARBA" id="ARBA00022801"/>
    </source>
</evidence>
<dbReference type="PROSITE" id="PS50966">
    <property type="entry name" value="ZF_SWIM"/>
    <property type="match status" value="1"/>
</dbReference>
<dbReference type="GO" id="GO:0016787">
    <property type="term" value="F:hydrolase activity"/>
    <property type="evidence" value="ECO:0007669"/>
    <property type="project" value="UniProtKB-KW"/>
</dbReference>
<feature type="region of interest" description="Disordered" evidence="3">
    <location>
        <begin position="147"/>
        <end position="167"/>
    </location>
</feature>
<evidence type="ECO:0000259" key="6">
    <source>
        <dbReference type="PROSITE" id="PS51194"/>
    </source>
</evidence>
<dbReference type="PROSITE" id="PS51194">
    <property type="entry name" value="HELICASE_CTER"/>
    <property type="match status" value="1"/>
</dbReference>
<dbReference type="PROSITE" id="PS51192">
    <property type="entry name" value="HELICASE_ATP_BIND_1"/>
    <property type="match status" value="1"/>
</dbReference>
<dbReference type="SMART" id="SM00487">
    <property type="entry name" value="DEXDc"/>
    <property type="match status" value="1"/>
</dbReference>
<dbReference type="AlphaFoldDB" id="A0A3S9WD82"/>
<feature type="domain" description="Helicase ATP-binding" evidence="5">
    <location>
        <begin position="641"/>
        <end position="808"/>
    </location>
</feature>
<dbReference type="PANTHER" id="PTHR10799">
    <property type="entry name" value="SNF2/RAD54 HELICASE FAMILY"/>
    <property type="match status" value="1"/>
</dbReference>
<dbReference type="RefSeq" id="WP_241240154.1">
    <property type="nucleotide sequence ID" value="NZ_CP031423.1"/>
</dbReference>
<dbReference type="Proteomes" id="UP000276888">
    <property type="component" value="Chromosome"/>
</dbReference>
<dbReference type="KEGG" id="mlv:CVS47_02663"/>
<evidence type="ECO:0000259" key="5">
    <source>
        <dbReference type="PROSITE" id="PS51192"/>
    </source>
</evidence>
<dbReference type="Gene3D" id="3.40.50.10810">
    <property type="entry name" value="Tandem AAA-ATPase domain"/>
    <property type="match status" value="1"/>
</dbReference>
<keyword evidence="8" id="KW-1185">Reference proteome</keyword>
<feature type="compositionally biased region" description="Basic and acidic residues" evidence="3">
    <location>
        <begin position="154"/>
        <end position="167"/>
    </location>
</feature>